<dbReference type="Proteomes" id="UP000541185">
    <property type="component" value="Unassembled WGS sequence"/>
</dbReference>
<evidence type="ECO:0000313" key="1">
    <source>
        <dbReference type="EMBL" id="NML45909.1"/>
    </source>
</evidence>
<gene>
    <name evidence="1" type="ORF">HHL11_19325</name>
</gene>
<proteinExistence type="predicted"/>
<accession>A0A848H8S7</accession>
<evidence type="ECO:0000313" key="2">
    <source>
        <dbReference type="Proteomes" id="UP000541185"/>
    </source>
</evidence>
<dbReference type="EMBL" id="JABBFX010000002">
    <property type="protein sequence ID" value="NML45909.1"/>
    <property type="molecule type" value="Genomic_DNA"/>
</dbReference>
<reference evidence="1 2" key="1">
    <citation type="submission" date="2020-04" db="EMBL/GenBank/DDBJ databases">
        <title>Ramlibacter sp. G-1-2-2 isolated from soil.</title>
        <authorList>
            <person name="Dahal R.H."/>
        </authorList>
    </citation>
    <scope>NUCLEOTIDE SEQUENCE [LARGE SCALE GENOMIC DNA]</scope>
    <source>
        <strain evidence="1 2">G-1-2-2</strain>
    </source>
</reference>
<comment type="caution">
    <text evidence="1">The sequence shown here is derived from an EMBL/GenBank/DDBJ whole genome shotgun (WGS) entry which is preliminary data.</text>
</comment>
<name>A0A848H8S7_9BURK</name>
<organism evidence="1 2">
    <name type="scientific">Ramlibacter agri</name>
    <dbReference type="NCBI Taxonomy" id="2728837"/>
    <lineage>
        <taxon>Bacteria</taxon>
        <taxon>Pseudomonadati</taxon>
        <taxon>Pseudomonadota</taxon>
        <taxon>Betaproteobacteria</taxon>
        <taxon>Burkholderiales</taxon>
        <taxon>Comamonadaceae</taxon>
        <taxon>Ramlibacter</taxon>
    </lineage>
</organism>
<dbReference type="AlphaFoldDB" id="A0A848H8S7"/>
<keyword evidence="2" id="KW-1185">Reference proteome</keyword>
<protein>
    <submittedName>
        <fullName evidence="1">Uncharacterized protein</fullName>
    </submittedName>
</protein>
<sequence>MTKMKSHEAKKTKQGCELSTAGLGQAEGSHISANNPPASSYAKRRAMRLARGKRYGLRTEFHRDCQLIRSTLSPWLLSWKEASGHAPDESHIDADGRIWSAQSWGGDTDVQLVIAAHGPNLNELQWLIGAIVDCHVAAETIAPLTCYTGERIGYEELALVAVAPRAAMLKRAIKTLAQEQDTYALFSEFHQETIDKCRAALDGRARPQRFLTVEPEMLSTDTIWTSPDTSGLTPQAARALSKFLTVPRQA</sequence>
<dbReference type="RefSeq" id="WP_169420215.1">
    <property type="nucleotide sequence ID" value="NZ_JABBFX010000002.1"/>
</dbReference>